<dbReference type="Gene3D" id="1.10.110.10">
    <property type="entry name" value="Plant lipid-transfer and hydrophobic proteins"/>
    <property type="match status" value="1"/>
</dbReference>
<reference evidence="8" key="2">
    <citation type="journal article" date="2008" name="Nucleic Acids Res.">
        <title>The rice annotation project database (RAP-DB): 2008 update.</title>
        <authorList>
            <consortium name="The rice annotation project (RAP)"/>
        </authorList>
    </citation>
    <scope>GENOME REANNOTATION</scope>
    <source>
        <strain evidence="8">cv. Nipponbare</strain>
    </source>
</reference>
<dbReference type="Proteomes" id="UP000000763">
    <property type="component" value="Chromosome 3"/>
</dbReference>
<dbReference type="KEGG" id="dosa:Os03g0385350"/>
<proteinExistence type="inferred from homology"/>
<dbReference type="EMBL" id="AP008209">
    <property type="protein sequence ID" value="BAH92178.1"/>
    <property type="molecule type" value="Genomic_DNA"/>
</dbReference>
<keyword evidence="3" id="KW-1015">Disulfide bond</keyword>
<evidence type="ECO:0000256" key="3">
    <source>
        <dbReference type="ARBA" id="ARBA00023157"/>
    </source>
</evidence>
<feature type="signal peptide" evidence="5">
    <location>
        <begin position="1"/>
        <end position="27"/>
    </location>
</feature>
<dbReference type="PANTHER" id="PTHR33044">
    <property type="entry name" value="BIFUNCTIONAL INHIBITOR/LIPID-TRANSFER PROTEIN/SEED STORAGE 2S ALBUMIN SUPERFAMILY PROTEIN-RELATED"/>
    <property type="match status" value="1"/>
</dbReference>
<feature type="domain" description="Bifunctional inhibitor/plant lipid transfer protein/seed storage helical" evidence="6">
    <location>
        <begin position="34"/>
        <end position="127"/>
    </location>
</feature>
<evidence type="ECO:0000256" key="1">
    <source>
        <dbReference type="ARBA" id="ARBA00009748"/>
    </source>
</evidence>
<dbReference type="InterPro" id="IPR043325">
    <property type="entry name" value="LTSS"/>
</dbReference>
<evidence type="ECO:0000256" key="5">
    <source>
        <dbReference type="SAM" id="SignalP"/>
    </source>
</evidence>
<keyword evidence="4" id="KW-0325">Glycoprotein</keyword>
<dbReference type="SUPFAM" id="SSF47699">
    <property type="entry name" value="Bifunctional inhibitor/lipid-transfer protein/seed storage 2S albumin"/>
    <property type="match status" value="1"/>
</dbReference>
<dbReference type="AlphaFoldDB" id="C7J0C6"/>
<accession>C7J0C6</accession>
<organism evidence="7 8">
    <name type="scientific">Oryza sativa subsp. japonica</name>
    <name type="common">Rice</name>
    <dbReference type="NCBI Taxonomy" id="39947"/>
    <lineage>
        <taxon>Eukaryota</taxon>
        <taxon>Viridiplantae</taxon>
        <taxon>Streptophyta</taxon>
        <taxon>Embryophyta</taxon>
        <taxon>Tracheophyta</taxon>
        <taxon>Spermatophyta</taxon>
        <taxon>Magnoliopsida</taxon>
        <taxon>Liliopsida</taxon>
        <taxon>Poales</taxon>
        <taxon>Poaceae</taxon>
        <taxon>BOP clade</taxon>
        <taxon>Oryzoideae</taxon>
        <taxon>Oryzeae</taxon>
        <taxon>Oryzinae</taxon>
        <taxon>Oryza</taxon>
        <taxon>Oryza sativa</taxon>
    </lineage>
</organism>
<name>C7J0C6_ORYSJ</name>
<comment type="similarity">
    <text evidence="1">Belongs to the plant LTP family.</text>
</comment>
<evidence type="ECO:0000256" key="2">
    <source>
        <dbReference type="ARBA" id="ARBA00022729"/>
    </source>
</evidence>
<keyword evidence="2 5" id="KW-0732">Signal</keyword>
<dbReference type="CDD" id="cd00010">
    <property type="entry name" value="AAI_LTSS"/>
    <property type="match status" value="1"/>
</dbReference>
<dbReference type="InterPro" id="IPR016140">
    <property type="entry name" value="Bifunc_inhib/LTP/seed_store"/>
</dbReference>
<sequence length="278" mass="26820">MAVAAGSAAVACLLVVLGLAAVAGVDGATASSHPAPAPAPAPAVDCTAAEALKVGACLDYVTPGNPPRSQPSKACCGEVKGVLKDIAGVGCLCAAISTHALPLPINATRVLHLPAACGADASAFTMCLDGAVAVFGAIGAVGGMAVAAVGWVATSGAAEEVLDGLPHGGGGAARGYDDAEYLLGDGAVDPGEDSVVHLSPVGVDGWRGGACRREVVRQLEEGTPMGVVGLGEVEDDRDERLDVDGDGLGPKLGTGCLGYFSSGGSGGGSASGGVVLSH</sequence>
<reference evidence="7 8" key="1">
    <citation type="journal article" date="2005" name="Nature">
        <title>The map-based sequence of the rice genome.</title>
        <authorList>
            <consortium name="International rice genome sequencing project (IRGSP)"/>
            <person name="Matsumoto T."/>
            <person name="Wu J."/>
            <person name="Kanamori H."/>
            <person name="Katayose Y."/>
            <person name="Fujisawa M."/>
            <person name="Namiki N."/>
            <person name="Mizuno H."/>
            <person name="Yamamoto K."/>
            <person name="Antonio B.A."/>
            <person name="Baba T."/>
            <person name="Sakata K."/>
            <person name="Nagamura Y."/>
            <person name="Aoki H."/>
            <person name="Arikawa K."/>
            <person name="Arita K."/>
            <person name="Bito T."/>
            <person name="Chiden Y."/>
            <person name="Fujitsuka N."/>
            <person name="Fukunaka R."/>
            <person name="Hamada M."/>
            <person name="Harada C."/>
            <person name="Hayashi A."/>
            <person name="Hijishita S."/>
            <person name="Honda M."/>
            <person name="Hosokawa S."/>
            <person name="Ichikawa Y."/>
            <person name="Idonuma A."/>
            <person name="Iijima M."/>
            <person name="Ikeda M."/>
            <person name="Ikeno M."/>
            <person name="Ito K."/>
            <person name="Ito S."/>
            <person name="Ito T."/>
            <person name="Ito Y."/>
            <person name="Ito Y."/>
            <person name="Iwabuchi A."/>
            <person name="Kamiya K."/>
            <person name="Karasawa W."/>
            <person name="Kurita K."/>
            <person name="Katagiri S."/>
            <person name="Kikuta A."/>
            <person name="Kobayashi H."/>
            <person name="Kobayashi N."/>
            <person name="Machita K."/>
            <person name="Maehara T."/>
            <person name="Masukawa M."/>
            <person name="Mizubayashi T."/>
            <person name="Mukai Y."/>
            <person name="Nagasaki H."/>
            <person name="Nagata Y."/>
            <person name="Naito S."/>
            <person name="Nakashima M."/>
            <person name="Nakama Y."/>
            <person name="Nakamichi Y."/>
            <person name="Nakamura M."/>
            <person name="Meguro A."/>
            <person name="Negishi M."/>
            <person name="Ohta I."/>
            <person name="Ohta T."/>
            <person name="Okamoto M."/>
            <person name="Ono N."/>
            <person name="Saji S."/>
            <person name="Sakaguchi M."/>
            <person name="Sakai K."/>
            <person name="Shibata M."/>
            <person name="Shimokawa T."/>
            <person name="Song J."/>
            <person name="Takazaki Y."/>
            <person name="Terasawa K."/>
            <person name="Tsugane M."/>
            <person name="Tsuji K."/>
            <person name="Ueda S."/>
            <person name="Waki K."/>
            <person name="Yamagata H."/>
            <person name="Yamamoto M."/>
            <person name="Yamamoto S."/>
            <person name="Yamane H."/>
            <person name="Yoshiki S."/>
            <person name="Yoshihara R."/>
            <person name="Yukawa K."/>
            <person name="Zhong H."/>
            <person name="Yano M."/>
            <person name="Yuan Q."/>
            <person name="Ouyang S."/>
            <person name="Liu J."/>
            <person name="Jones K.M."/>
            <person name="Gansberger K."/>
            <person name="Moffat K."/>
            <person name="Hill J."/>
            <person name="Bera J."/>
            <person name="Fadrosh D."/>
            <person name="Jin S."/>
            <person name="Johri S."/>
            <person name="Kim M."/>
            <person name="Overton L."/>
            <person name="Reardon M."/>
            <person name="Tsitrin T."/>
            <person name="Vuong H."/>
            <person name="Weaver B."/>
            <person name="Ciecko A."/>
            <person name="Tallon L."/>
            <person name="Jackson J."/>
            <person name="Pai G."/>
            <person name="Aken S.V."/>
            <person name="Utterback T."/>
            <person name="Reidmuller S."/>
            <person name="Feldblyum T."/>
            <person name="Hsiao J."/>
            <person name="Zismann V."/>
            <person name="Iobst S."/>
            <person name="de Vazeille A.R."/>
            <person name="Buell C.R."/>
            <person name="Ying K."/>
            <person name="Li Y."/>
            <person name="Lu T."/>
            <person name="Huang Y."/>
            <person name="Zhao Q."/>
            <person name="Feng Q."/>
            <person name="Zhang L."/>
            <person name="Zhu J."/>
            <person name="Weng Q."/>
            <person name="Mu J."/>
            <person name="Lu Y."/>
            <person name="Fan D."/>
            <person name="Liu Y."/>
            <person name="Guan J."/>
            <person name="Zhang Y."/>
            <person name="Yu S."/>
            <person name="Liu X."/>
            <person name="Zhang Y."/>
            <person name="Hong G."/>
            <person name="Han B."/>
            <person name="Choisne N."/>
            <person name="Demange N."/>
            <person name="Orjeda G."/>
            <person name="Samain S."/>
            <person name="Cattolico L."/>
            <person name="Pelletier E."/>
            <person name="Couloux A."/>
            <person name="Segurens B."/>
            <person name="Wincker P."/>
            <person name="D'Hont A."/>
            <person name="Scarpelli C."/>
            <person name="Weissenbach J."/>
            <person name="Salanoubat M."/>
            <person name="Quetier F."/>
            <person name="Yu Y."/>
            <person name="Kim H.R."/>
            <person name="Rambo T."/>
            <person name="Currie J."/>
            <person name="Collura K."/>
            <person name="Luo M."/>
            <person name="Yang T."/>
            <person name="Ammiraju J.S.S."/>
            <person name="Engler F."/>
            <person name="Soderlund C."/>
            <person name="Wing R.A."/>
            <person name="Palmer L.E."/>
            <person name="de la Bastide M."/>
            <person name="Spiegel L."/>
            <person name="Nascimento L."/>
            <person name="Zutavern T."/>
            <person name="O'Shaughnessy A."/>
            <person name="Dike S."/>
            <person name="Dedhia N."/>
            <person name="Preston R."/>
            <person name="Balija V."/>
            <person name="McCombie W.R."/>
            <person name="Chow T."/>
            <person name="Chen H."/>
            <person name="Chung M."/>
            <person name="Chen C."/>
            <person name="Shaw J."/>
            <person name="Wu H."/>
            <person name="Hsiao K."/>
            <person name="Chao Y."/>
            <person name="Chu M."/>
            <person name="Cheng C."/>
            <person name="Hour A."/>
            <person name="Lee P."/>
            <person name="Lin S."/>
            <person name="Lin Y."/>
            <person name="Liou J."/>
            <person name="Liu S."/>
            <person name="Hsing Y."/>
            <person name="Raghuvanshi S."/>
            <person name="Mohanty A."/>
            <person name="Bharti A.K."/>
            <person name="Gaur A."/>
            <person name="Gupta V."/>
            <person name="Kumar D."/>
            <person name="Ravi V."/>
            <person name="Vij S."/>
            <person name="Kapur A."/>
            <person name="Khurana P."/>
            <person name="Khurana P."/>
            <person name="Khurana J.P."/>
            <person name="Tyagi A.K."/>
            <person name="Gaikwad K."/>
            <person name="Singh A."/>
            <person name="Dalal V."/>
            <person name="Srivastava S."/>
            <person name="Dixit A."/>
            <person name="Pal A.K."/>
            <person name="Ghazi I.A."/>
            <person name="Yadav M."/>
            <person name="Pandit A."/>
            <person name="Bhargava A."/>
            <person name="Sureshbabu K."/>
            <person name="Batra K."/>
            <person name="Sharma T.R."/>
            <person name="Mohapatra T."/>
            <person name="Singh N.K."/>
            <person name="Messing J."/>
            <person name="Nelson A.B."/>
            <person name="Fuks G."/>
            <person name="Kavchok S."/>
            <person name="Keizer G."/>
            <person name="Linton E."/>
            <person name="Llaca V."/>
            <person name="Song R."/>
            <person name="Tanyolac B."/>
            <person name="Young S."/>
            <person name="Ho-Il K."/>
            <person name="Hahn J.H."/>
            <person name="Sangsakoo G."/>
            <person name="Vanavichit A."/>
            <person name="de Mattos Luiz.A.T."/>
            <person name="Zimmer P.D."/>
            <person name="Malone G."/>
            <person name="Dellagostin O."/>
            <person name="de Oliveira A.C."/>
            <person name="Bevan M."/>
            <person name="Bancroft I."/>
            <person name="Minx P."/>
            <person name="Cordum H."/>
            <person name="Wilson R."/>
            <person name="Cheng Z."/>
            <person name="Jin W."/>
            <person name="Jiang J."/>
            <person name="Leong S.A."/>
            <person name="Iwama H."/>
            <person name="Gojobori T."/>
            <person name="Itoh T."/>
            <person name="Niimura Y."/>
            <person name="Fujii Y."/>
            <person name="Habara T."/>
            <person name="Sakai H."/>
            <person name="Sato Y."/>
            <person name="Wilson G."/>
            <person name="Kumar K."/>
            <person name="McCouch S."/>
            <person name="Juretic N."/>
            <person name="Hoen D."/>
            <person name="Wright S."/>
            <person name="Bruskiewich R."/>
            <person name="Bureau T."/>
            <person name="Miyao A."/>
            <person name="Hirochika H."/>
            <person name="Nishikawa T."/>
            <person name="Kadowaki K."/>
            <person name="Sugiura M."/>
            <person name="Burr B."/>
            <person name="Sasaki T."/>
        </authorList>
    </citation>
    <scope>NUCLEOTIDE SEQUENCE [LARGE SCALE GENOMIC DNA]</scope>
    <source>
        <strain evidence="8">cv. Nipponbare</strain>
    </source>
</reference>
<evidence type="ECO:0000313" key="7">
    <source>
        <dbReference type="EMBL" id="BAH92178.1"/>
    </source>
</evidence>
<gene>
    <name evidence="7" type="ordered locus">Os03g0385350</name>
</gene>
<feature type="chain" id="PRO_5005668939" evidence="5">
    <location>
        <begin position="28"/>
        <end position="278"/>
    </location>
</feature>
<dbReference type="Pfam" id="PF14368">
    <property type="entry name" value="LTP_2"/>
    <property type="match status" value="1"/>
</dbReference>
<evidence type="ECO:0000256" key="4">
    <source>
        <dbReference type="ARBA" id="ARBA00023180"/>
    </source>
</evidence>
<protein>
    <submittedName>
        <fullName evidence="7">Os03g0385350 protein</fullName>
    </submittedName>
</protein>
<dbReference type="InterPro" id="IPR036312">
    <property type="entry name" value="Bifun_inhib/LTP/seed_sf"/>
</dbReference>
<evidence type="ECO:0000313" key="8">
    <source>
        <dbReference type="Proteomes" id="UP000000763"/>
    </source>
</evidence>
<evidence type="ECO:0000259" key="6">
    <source>
        <dbReference type="Pfam" id="PF14368"/>
    </source>
</evidence>